<evidence type="ECO:0000313" key="2">
    <source>
        <dbReference type="Proteomes" id="UP001465426"/>
    </source>
</evidence>
<gene>
    <name evidence="1" type="ORF">WMO63_00640</name>
</gene>
<reference evidence="1 2" key="1">
    <citation type="submission" date="2024-03" db="EMBL/GenBank/DDBJ databases">
        <title>Human intestinal bacterial collection.</title>
        <authorList>
            <person name="Pauvert C."/>
            <person name="Hitch T.C.A."/>
            <person name="Clavel T."/>
        </authorList>
    </citation>
    <scope>NUCLEOTIDE SEQUENCE [LARGE SCALE GENOMIC DNA]</scope>
    <source>
        <strain evidence="1 2">CLA-SR-H024</strain>
    </source>
</reference>
<name>A0ABV1ESW4_9BACI</name>
<organism evidence="1 2">
    <name type="scientific">Niallia hominis</name>
    <dbReference type="NCBI Taxonomy" id="3133173"/>
    <lineage>
        <taxon>Bacteria</taxon>
        <taxon>Bacillati</taxon>
        <taxon>Bacillota</taxon>
        <taxon>Bacilli</taxon>
        <taxon>Bacillales</taxon>
        <taxon>Bacillaceae</taxon>
        <taxon>Niallia</taxon>
    </lineage>
</organism>
<keyword evidence="2" id="KW-1185">Reference proteome</keyword>
<sequence>MMIGEREKEIENIKRCSLDHPDKDKLSETEKSILMTIKNNNVVVSYNIEDKAIFLLFYDGREDVRLKF</sequence>
<protein>
    <submittedName>
        <fullName evidence="1">Uncharacterized protein</fullName>
    </submittedName>
</protein>
<dbReference type="RefSeq" id="WP_349204053.1">
    <property type="nucleotide sequence ID" value="NZ_JBBMFN010000001.1"/>
</dbReference>
<comment type="caution">
    <text evidence="1">The sequence shown here is derived from an EMBL/GenBank/DDBJ whole genome shotgun (WGS) entry which is preliminary data.</text>
</comment>
<accession>A0ABV1ESW4</accession>
<evidence type="ECO:0000313" key="1">
    <source>
        <dbReference type="EMBL" id="MEQ2464171.1"/>
    </source>
</evidence>
<dbReference type="EMBL" id="JBBMFN010000001">
    <property type="protein sequence ID" value="MEQ2464171.1"/>
    <property type="molecule type" value="Genomic_DNA"/>
</dbReference>
<dbReference type="Proteomes" id="UP001465426">
    <property type="component" value="Unassembled WGS sequence"/>
</dbReference>
<proteinExistence type="predicted"/>